<evidence type="ECO:0000313" key="1">
    <source>
        <dbReference type="EMBL" id="KAF0706871.1"/>
    </source>
</evidence>
<evidence type="ECO:0000313" key="2">
    <source>
        <dbReference type="Proteomes" id="UP000478052"/>
    </source>
</evidence>
<accession>A0A6G0VRS7</accession>
<protein>
    <submittedName>
        <fullName evidence="1">Uncharacterized protein</fullName>
    </submittedName>
</protein>
<dbReference type="Proteomes" id="UP000478052">
    <property type="component" value="Unassembled WGS sequence"/>
</dbReference>
<dbReference type="OrthoDB" id="7987018at2759"/>
<name>A0A6G0VRS7_APHCR</name>
<sequence>MQFQRPDIIKEITKRRLMWGGHAWRKQGSLVRLVIEEEPIGKRPLGRPRLRWEDCVKKDVKSIGPGIRWREVAEDRDRWQDLFVAAWS</sequence>
<reference evidence="1 2" key="1">
    <citation type="submission" date="2019-08" db="EMBL/GenBank/DDBJ databases">
        <title>Whole genome of Aphis craccivora.</title>
        <authorList>
            <person name="Voronova N.V."/>
            <person name="Shulinski R.S."/>
            <person name="Bandarenka Y.V."/>
            <person name="Zhorov D.G."/>
            <person name="Warner D."/>
        </authorList>
    </citation>
    <scope>NUCLEOTIDE SEQUENCE [LARGE SCALE GENOMIC DNA]</scope>
    <source>
        <strain evidence="1">180601</strain>
        <tissue evidence="1">Whole Body</tissue>
    </source>
</reference>
<dbReference type="EMBL" id="VUJU01012747">
    <property type="protein sequence ID" value="KAF0706871.1"/>
    <property type="molecule type" value="Genomic_DNA"/>
</dbReference>
<proteinExistence type="predicted"/>
<dbReference type="AlphaFoldDB" id="A0A6G0VRS7"/>
<organism evidence="1 2">
    <name type="scientific">Aphis craccivora</name>
    <name type="common">Cowpea aphid</name>
    <dbReference type="NCBI Taxonomy" id="307492"/>
    <lineage>
        <taxon>Eukaryota</taxon>
        <taxon>Metazoa</taxon>
        <taxon>Ecdysozoa</taxon>
        <taxon>Arthropoda</taxon>
        <taxon>Hexapoda</taxon>
        <taxon>Insecta</taxon>
        <taxon>Pterygota</taxon>
        <taxon>Neoptera</taxon>
        <taxon>Paraneoptera</taxon>
        <taxon>Hemiptera</taxon>
        <taxon>Sternorrhyncha</taxon>
        <taxon>Aphidomorpha</taxon>
        <taxon>Aphidoidea</taxon>
        <taxon>Aphididae</taxon>
        <taxon>Aphidini</taxon>
        <taxon>Aphis</taxon>
        <taxon>Aphis</taxon>
    </lineage>
</organism>
<keyword evidence="2" id="KW-1185">Reference proteome</keyword>
<gene>
    <name evidence="1" type="ORF">FWK35_00033707</name>
</gene>
<comment type="caution">
    <text evidence="1">The sequence shown here is derived from an EMBL/GenBank/DDBJ whole genome shotgun (WGS) entry which is preliminary data.</text>
</comment>